<dbReference type="InterPro" id="IPR007016">
    <property type="entry name" value="O-antigen_ligase-rel_domated"/>
</dbReference>
<dbReference type="PANTHER" id="PTHR37422">
    <property type="entry name" value="TEICHURONIC ACID BIOSYNTHESIS PROTEIN TUAE"/>
    <property type="match status" value="1"/>
</dbReference>
<evidence type="ECO:0000256" key="5">
    <source>
        <dbReference type="SAM" id="Phobius"/>
    </source>
</evidence>
<evidence type="ECO:0000256" key="3">
    <source>
        <dbReference type="ARBA" id="ARBA00022989"/>
    </source>
</evidence>
<protein>
    <submittedName>
        <fullName evidence="7">O-antigen ligase family protein</fullName>
    </submittedName>
</protein>
<comment type="subcellular location">
    <subcellularLocation>
        <location evidence="1">Membrane</location>
        <topology evidence="1">Multi-pass membrane protein</topology>
    </subcellularLocation>
</comment>
<dbReference type="PANTHER" id="PTHR37422:SF17">
    <property type="entry name" value="O-ANTIGEN LIGASE"/>
    <property type="match status" value="1"/>
</dbReference>
<keyword evidence="3 5" id="KW-1133">Transmembrane helix</keyword>
<feature type="transmembrane region" description="Helical" evidence="5">
    <location>
        <begin position="248"/>
        <end position="269"/>
    </location>
</feature>
<evidence type="ECO:0000259" key="6">
    <source>
        <dbReference type="Pfam" id="PF04932"/>
    </source>
</evidence>
<accession>A0A5N1IVJ9</accession>
<feature type="domain" description="O-antigen ligase-related" evidence="6">
    <location>
        <begin position="200"/>
        <end position="370"/>
    </location>
</feature>
<dbReference type="GO" id="GO:0016874">
    <property type="term" value="F:ligase activity"/>
    <property type="evidence" value="ECO:0007669"/>
    <property type="project" value="UniProtKB-KW"/>
</dbReference>
<dbReference type="InterPro" id="IPR051533">
    <property type="entry name" value="WaaL-like"/>
</dbReference>
<feature type="transmembrane region" description="Helical" evidence="5">
    <location>
        <begin position="56"/>
        <end position="76"/>
    </location>
</feature>
<dbReference type="EMBL" id="VTWT01000005">
    <property type="protein sequence ID" value="KAA9333798.1"/>
    <property type="molecule type" value="Genomic_DNA"/>
</dbReference>
<dbReference type="AlphaFoldDB" id="A0A5N1IVJ9"/>
<dbReference type="Pfam" id="PF04932">
    <property type="entry name" value="Wzy_C"/>
    <property type="match status" value="1"/>
</dbReference>
<keyword evidence="2 5" id="KW-0812">Transmembrane</keyword>
<evidence type="ECO:0000256" key="2">
    <source>
        <dbReference type="ARBA" id="ARBA00022692"/>
    </source>
</evidence>
<name>A0A5N1IVJ9_9BACT</name>
<feature type="transmembrane region" description="Helical" evidence="5">
    <location>
        <begin position="387"/>
        <end position="407"/>
    </location>
</feature>
<dbReference type="Proteomes" id="UP000326570">
    <property type="component" value="Unassembled WGS sequence"/>
</dbReference>
<feature type="transmembrane region" description="Helical" evidence="5">
    <location>
        <begin position="15"/>
        <end position="44"/>
    </location>
</feature>
<gene>
    <name evidence="7" type="ORF">F0P94_11190</name>
</gene>
<comment type="caution">
    <text evidence="7">The sequence shown here is derived from an EMBL/GenBank/DDBJ whole genome shotgun (WGS) entry which is preliminary data.</text>
</comment>
<organism evidence="7 8">
    <name type="scientific">Adhaeribacter soli</name>
    <dbReference type="NCBI Taxonomy" id="2607655"/>
    <lineage>
        <taxon>Bacteria</taxon>
        <taxon>Pseudomonadati</taxon>
        <taxon>Bacteroidota</taxon>
        <taxon>Cytophagia</taxon>
        <taxon>Cytophagales</taxon>
        <taxon>Hymenobacteraceae</taxon>
        <taxon>Adhaeribacter</taxon>
    </lineage>
</organism>
<proteinExistence type="predicted"/>
<feature type="transmembrane region" description="Helical" evidence="5">
    <location>
        <begin position="355"/>
        <end position="378"/>
    </location>
</feature>
<keyword evidence="8" id="KW-1185">Reference proteome</keyword>
<feature type="transmembrane region" description="Helical" evidence="5">
    <location>
        <begin position="88"/>
        <end position="106"/>
    </location>
</feature>
<evidence type="ECO:0000256" key="4">
    <source>
        <dbReference type="ARBA" id="ARBA00023136"/>
    </source>
</evidence>
<feature type="transmembrane region" description="Helical" evidence="5">
    <location>
        <begin position="171"/>
        <end position="188"/>
    </location>
</feature>
<feature type="transmembrane region" description="Helical" evidence="5">
    <location>
        <begin position="217"/>
        <end position="236"/>
    </location>
</feature>
<feature type="transmembrane region" description="Helical" evidence="5">
    <location>
        <begin position="113"/>
        <end position="134"/>
    </location>
</feature>
<evidence type="ECO:0000256" key="1">
    <source>
        <dbReference type="ARBA" id="ARBA00004141"/>
    </source>
</evidence>
<keyword evidence="4 5" id="KW-0472">Membrane</keyword>
<sequence>MLRFLRHPGVLHFAWVLYFIALPFSKALSAITEVTLLVLAIPALGTRDFRTDLYRYRHVSALCLIFLALLLGLAYTENLSNGFKVLSRYHRFLIIPLIFLAHRRWLLQHFFQYLQVYVTAVAAVCIITLSFYILPPETAASVTDRLGFVLPYYKDQTGAAFGIYSPFTGRLQLGSLISLALLSAVYLVSNSYKRILNGALFALLFFTHFILGARGALLAFLIAFGLYGYLFAQQRFRPVLSRKIGNPLATLLIVFCLASALIGLPWAAYTYLKPVQSRVDQTRWEMEMYQTGQFTQYSYEHFTTLRRVASWQNLWQVVQQNPILGVGTGDYTDALEQAYTDDKYPMPVHNHNQFLMFWAMIGIWGLCLFIFILGYWLWRMRKSGPEFYFACAFLLFYILNMMPDAVLFNQTDSTAFCSFMALIGLTFRQYRPENA</sequence>
<dbReference type="RefSeq" id="WP_150903964.1">
    <property type="nucleotide sequence ID" value="NZ_VTWT01000005.1"/>
</dbReference>
<dbReference type="GO" id="GO:0016020">
    <property type="term" value="C:membrane"/>
    <property type="evidence" value="ECO:0007669"/>
    <property type="project" value="UniProtKB-SubCell"/>
</dbReference>
<evidence type="ECO:0000313" key="8">
    <source>
        <dbReference type="Proteomes" id="UP000326570"/>
    </source>
</evidence>
<reference evidence="7 8" key="1">
    <citation type="submission" date="2019-09" db="EMBL/GenBank/DDBJ databases">
        <title>Genome sequence of Adhaeribacter sp. M2.</title>
        <authorList>
            <person name="Srinivasan S."/>
        </authorList>
    </citation>
    <scope>NUCLEOTIDE SEQUENCE [LARGE SCALE GENOMIC DNA]</scope>
    <source>
        <strain evidence="7 8">M2</strain>
    </source>
</reference>
<keyword evidence="7" id="KW-0436">Ligase</keyword>
<evidence type="ECO:0000313" key="7">
    <source>
        <dbReference type="EMBL" id="KAA9333798.1"/>
    </source>
</evidence>